<feature type="coiled-coil region" evidence="1">
    <location>
        <begin position="30"/>
        <end position="57"/>
    </location>
</feature>
<feature type="region of interest" description="Disordered" evidence="2">
    <location>
        <begin position="451"/>
        <end position="473"/>
    </location>
</feature>
<evidence type="ECO:0000256" key="1">
    <source>
        <dbReference type="SAM" id="Coils"/>
    </source>
</evidence>
<reference evidence="3" key="1">
    <citation type="submission" date="2021-01" db="EMBL/GenBank/DDBJ databases">
        <authorList>
            <person name="Corre E."/>
            <person name="Pelletier E."/>
            <person name="Niang G."/>
            <person name="Scheremetjew M."/>
            <person name="Finn R."/>
            <person name="Kale V."/>
            <person name="Holt S."/>
            <person name="Cochrane G."/>
            <person name="Meng A."/>
            <person name="Brown T."/>
            <person name="Cohen L."/>
        </authorList>
    </citation>
    <scope>NUCLEOTIDE SEQUENCE</scope>
    <source>
        <strain evidence="3">CCMP1756</strain>
    </source>
</reference>
<keyword evidence="5" id="KW-1185">Reference proteome</keyword>
<protein>
    <submittedName>
        <fullName evidence="3">Uncharacterized protein</fullName>
    </submittedName>
</protein>
<dbReference type="EMBL" id="HBIW01020917">
    <property type="protein sequence ID" value="CAE0702581.1"/>
    <property type="molecule type" value="Transcribed_RNA"/>
</dbReference>
<dbReference type="AlphaFoldDB" id="A0A7S4EBR6"/>
<name>A0A7S4EBR6_9STRA</name>
<feature type="coiled-coil region" evidence="1">
    <location>
        <begin position="279"/>
        <end position="325"/>
    </location>
</feature>
<evidence type="ECO:0000313" key="3">
    <source>
        <dbReference type="EMBL" id="CAE0702581.1"/>
    </source>
</evidence>
<proteinExistence type="predicted"/>
<accession>A0A7S4EBR6</accession>
<keyword evidence="1" id="KW-0175">Coiled coil</keyword>
<gene>
    <name evidence="3" type="ORF">PCAL00307_LOCUS18026</name>
    <name evidence="4" type="ORF">PECAL_2P23320</name>
</gene>
<dbReference type="Proteomes" id="UP000789595">
    <property type="component" value="Unassembled WGS sequence"/>
</dbReference>
<evidence type="ECO:0000256" key="2">
    <source>
        <dbReference type="SAM" id="MobiDB-lite"/>
    </source>
</evidence>
<sequence>MEPQPSASDQADRAIERMRVREAEVMGHRLAALEAMRAQAKAQVDAAQEQMQAKKLERVDKAVRHDRRLKRVTNYKMAEDAKRSAKNIIQPDATWKLQKRLKERKLGAEKERRRAVRNIYEGGAQREAERCAKRDAARKKRWEQAMVKNEEEVKMPSREEIMKIAEERTRRDVAETRMKGAAKELGFSADVDPLILEREVKKSIHFEVGERVYANGEGAGVFERVPELDAKFKSIGTSDQRKREICDICHTVSMPLLKKCVGDHYDFFSREDIHRNGTLAEKAQDRKQLREAVEEVVREAAKAGLTELSRDEAALRLDIEKLQKKLVSMGAPPDQLVVVPSWCSWARSRGSAAKAPLVVRRAALKGQLHGLKGDVIEEYNTPIPAIDFDLGPMPATGPRGYELERARKGRLGIALDGAGETTTAERARREARKQAELAEWAEREGLGHLLSPERDAAAPAPASIVEDAPPPPFSPRIDADAWLAAGLAPLSM</sequence>
<evidence type="ECO:0000313" key="4">
    <source>
        <dbReference type="EMBL" id="CAH0369217.1"/>
    </source>
</evidence>
<evidence type="ECO:0000313" key="5">
    <source>
        <dbReference type="Proteomes" id="UP000789595"/>
    </source>
</evidence>
<organism evidence="3">
    <name type="scientific">Pelagomonas calceolata</name>
    <dbReference type="NCBI Taxonomy" id="35677"/>
    <lineage>
        <taxon>Eukaryota</taxon>
        <taxon>Sar</taxon>
        <taxon>Stramenopiles</taxon>
        <taxon>Ochrophyta</taxon>
        <taxon>Pelagophyceae</taxon>
        <taxon>Pelagomonadales</taxon>
        <taxon>Pelagomonadaceae</taxon>
        <taxon>Pelagomonas</taxon>
    </lineage>
</organism>
<dbReference type="EMBL" id="CAKKNE010000002">
    <property type="protein sequence ID" value="CAH0369217.1"/>
    <property type="molecule type" value="Genomic_DNA"/>
</dbReference>
<reference evidence="4" key="2">
    <citation type="submission" date="2021-11" db="EMBL/GenBank/DDBJ databases">
        <authorList>
            <consortium name="Genoscope - CEA"/>
            <person name="William W."/>
        </authorList>
    </citation>
    <scope>NUCLEOTIDE SEQUENCE</scope>
</reference>